<reference evidence="1 2" key="1">
    <citation type="journal article" date="2015" name="Sci. Rep.">
        <title>Chromosome-level genome map provides insights into diverse defense mechanisms in the medicinal fungus Ganoderma sinense.</title>
        <authorList>
            <person name="Zhu Y."/>
            <person name="Xu J."/>
            <person name="Sun C."/>
            <person name="Zhou S."/>
            <person name="Xu H."/>
            <person name="Nelson D.R."/>
            <person name="Qian J."/>
            <person name="Song J."/>
            <person name="Luo H."/>
            <person name="Xiang L."/>
            <person name="Li Y."/>
            <person name="Xu Z."/>
            <person name="Ji A."/>
            <person name="Wang L."/>
            <person name="Lu S."/>
            <person name="Hayward A."/>
            <person name="Sun W."/>
            <person name="Li X."/>
            <person name="Schwartz D.C."/>
            <person name="Wang Y."/>
            <person name="Chen S."/>
        </authorList>
    </citation>
    <scope>NUCLEOTIDE SEQUENCE [LARGE SCALE GENOMIC DNA]</scope>
    <source>
        <strain evidence="1 2">ZZ0214-1</strain>
    </source>
</reference>
<comment type="caution">
    <text evidence="1">The sequence shown here is derived from an EMBL/GenBank/DDBJ whole genome shotgun (WGS) entry which is preliminary data.</text>
</comment>
<dbReference type="AlphaFoldDB" id="A0A2G8SNT8"/>
<organism evidence="1 2">
    <name type="scientific">Ganoderma sinense ZZ0214-1</name>
    <dbReference type="NCBI Taxonomy" id="1077348"/>
    <lineage>
        <taxon>Eukaryota</taxon>
        <taxon>Fungi</taxon>
        <taxon>Dikarya</taxon>
        <taxon>Basidiomycota</taxon>
        <taxon>Agaricomycotina</taxon>
        <taxon>Agaricomycetes</taxon>
        <taxon>Polyporales</taxon>
        <taxon>Polyporaceae</taxon>
        <taxon>Ganoderma</taxon>
    </lineage>
</organism>
<dbReference type="Proteomes" id="UP000230002">
    <property type="component" value="Unassembled WGS sequence"/>
</dbReference>
<protein>
    <submittedName>
        <fullName evidence="1">Uncharacterized protein</fullName>
    </submittedName>
</protein>
<proteinExistence type="predicted"/>
<dbReference type="EMBL" id="AYKW01000003">
    <property type="protein sequence ID" value="PIL35446.1"/>
    <property type="molecule type" value="Genomic_DNA"/>
</dbReference>
<sequence>MSNPMPPPTYVKTRFTEVGPSLAEFLLPDRLLLKVDTTAGAIRLTNWPAYECAVRTMLRLRGVETHLSQVEPRDPKKKKAWNHDDKTCKAIIMLNVSNFESVFDTERMGKKTADIWRDLESLYEASCGNAASAEQLVEI</sequence>
<keyword evidence="2" id="KW-1185">Reference proteome</keyword>
<accession>A0A2G8SNT8</accession>
<gene>
    <name evidence="1" type="ORF">GSI_02173</name>
</gene>
<name>A0A2G8SNT8_9APHY</name>
<evidence type="ECO:0000313" key="1">
    <source>
        <dbReference type="EMBL" id="PIL35446.1"/>
    </source>
</evidence>
<evidence type="ECO:0000313" key="2">
    <source>
        <dbReference type="Proteomes" id="UP000230002"/>
    </source>
</evidence>
<dbReference type="OrthoDB" id="2746773at2759"/>